<dbReference type="GO" id="GO:0032259">
    <property type="term" value="P:methylation"/>
    <property type="evidence" value="ECO:0007669"/>
    <property type="project" value="UniProtKB-KW"/>
</dbReference>
<dbReference type="PANTHER" id="PTHR47816">
    <property type="entry name" value="RIBOSOMAL RNA SMALL SUBUNIT METHYLTRANSFERASE C"/>
    <property type="match status" value="1"/>
</dbReference>
<keyword evidence="2" id="KW-0698">rRNA processing</keyword>
<dbReference type="OrthoDB" id="406152at2759"/>
<dbReference type="CDD" id="cd02440">
    <property type="entry name" value="AdoMet_MTases"/>
    <property type="match status" value="1"/>
</dbReference>
<dbReference type="GO" id="GO:0003676">
    <property type="term" value="F:nucleic acid binding"/>
    <property type="evidence" value="ECO:0007669"/>
    <property type="project" value="InterPro"/>
</dbReference>
<dbReference type="InParanoid" id="A0A2R5H044"/>
<dbReference type="EMBL" id="BEYU01000180">
    <property type="protein sequence ID" value="GBG34111.1"/>
    <property type="molecule type" value="Genomic_DNA"/>
</dbReference>
<keyword evidence="1" id="KW-0963">Cytoplasm</keyword>
<proteinExistence type="predicted"/>
<evidence type="ECO:0000256" key="3">
    <source>
        <dbReference type="ARBA" id="ARBA00022603"/>
    </source>
</evidence>
<keyword evidence="4 6" id="KW-0808">Transferase</keyword>
<sequence>MRRPLALASATWLAPIGDNHAGASLCRGAARAFSDRAGTKKAKRLSRSKDGIFALGETMVRGDVREIVSSKLRFRPPRKVWVLEESPPQEALTRRFSESVGALWHGDFTEGRKVLSSVSRYFKRRLSPNMKKAVTPAEDFRLLRKFRAEQATRTSLLLLDISPGFTLRGEGAPDDLSEALSFALGPEFEDRSFLVPLTEVLGMVGALNWFKTGIEVPALEVPEFRLRPHFSVFPPTRQDYVSLLARVSLPIQRDHVIEVGSGSGVLTALLLQRCGVDRLVATDTNLRAVENTRATLASLGLEDRAQVIATSQLPNAEPADLIVCNPPWMPGRPSSALESAIVGDTMIHDFIKAASASVRPDSGRILFFMSNLAELIGIQPKGYLDDLFYRNGLEVVETVTTEPKHEDHQVPSIAAARKLKLADLRASETVSLYSLRRRL</sequence>
<evidence type="ECO:0000313" key="7">
    <source>
        <dbReference type="Proteomes" id="UP000241890"/>
    </source>
</evidence>
<evidence type="ECO:0000313" key="6">
    <source>
        <dbReference type="EMBL" id="GBG34111.1"/>
    </source>
</evidence>
<dbReference type="Pfam" id="PF05175">
    <property type="entry name" value="MTS"/>
    <property type="match status" value="1"/>
</dbReference>
<evidence type="ECO:0000256" key="2">
    <source>
        <dbReference type="ARBA" id="ARBA00022552"/>
    </source>
</evidence>
<dbReference type="InterPro" id="IPR046977">
    <property type="entry name" value="RsmC/RlmG"/>
</dbReference>
<keyword evidence="3 6" id="KW-0489">Methyltransferase</keyword>
<feature type="domain" description="Methyltransferase small" evidence="5">
    <location>
        <begin position="226"/>
        <end position="334"/>
    </location>
</feature>
<dbReference type="AlphaFoldDB" id="A0A2R5H044"/>
<name>A0A2R5H044_9STRA</name>
<evidence type="ECO:0000256" key="4">
    <source>
        <dbReference type="ARBA" id="ARBA00022679"/>
    </source>
</evidence>
<evidence type="ECO:0000256" key="1">
    <source>
        <dbReference type="ARBA" id="ARBA00022490"/>
    </source>
</evidence>
<dbReference type="InterPro" id="IPR002052">
    <property type="entry name" value="DNA_methylase_N6_adenine_CS"/>
</dbReference>
<dbReference type="GO" id="GO:0008757">
    <property type="term" value="F:S-adenosylmethionine-dependent methyltransferase activity"/>
    <property type="evidence" value="ECO:0007669"/>
    <property type="project" value="InterPro"/>
</dbReference>
<keyword evidence="7" id="KW-1185">Reference proteome</keyword>
<dbReference type="Gene3D" id="3.40.50.150">
    <property type="entry name" value="Vaccinia Virus protein VP39"/>
    <property type="match status" value="1"/>
</dbReference>
<gene>
    <name evidence="6" type="ORF">FCC1311_103342</name>
</gene>
<dbReference type="SUPFAM" id="SSF53335">
    <property type="entry name" value="S-adenosyl-L-methionine-dependent methyltransferases"/>
    <property type="match status" value="1"/>
</dbReference>
<organism evidence="6 7">
    <name type="scientific">Hondaea fermentalgiana</name>
    <dbReference type="NCBI Taxonomy" id="2315210"/>
    <lineage>
        <taxon>Eukaryota</taxon>
        <taxon>Sar</taxon>
        <taxon>Stramenopiles</taxon>
        <taxon>Bigyra</taxon>
        <taxon>Labyrinthulomycetes</taxon>
        <taxon>Thraustochytrida</taxon>
        <taxon>Thraustochytriidae</taxon>
        <taxon>Hondaea</taxon>
    </lineage>
</organism>
<dbReference type="InterPro" id="IPR007848">
    <property type="entry name" value="Small_mtfrase_dom"/>
</dbReference>
<dbReference type="InterPro" id="IPR029063">
    <property type="entry name" value="SAM-dependent_MTases_sf"/>
</dbReference>
<reference evidence="6 7" key="1">
    <citation type="submission" date="2017-12" db="EMBL/GenBank/DDBJ databases">
        <title>Sequencing, de novo assembly and annotation of complete genome of a new Thraustochytrid species, strain FCC1311.</title>
        <authorList>
            <person name="Sedici K."/>
            <person name="Godart F."/>
            <person name="Aiese Cigliano R."/>
            <person name="Sanseverino W."/>
            <person name="Barakat M."/>
            <person name="Ortet P."/>
            <person name="Marechal E."/>
            <person name="Cagnac O."/>
            <person name="Amato A."/>
        </authorList>
    </citation>
    <scope>NUCLEOTIDE SEQUENCE [LARGE SCALE GENOMIC DNA]</scope>
</reference>
<dbReference type="Proteomes" id="UP000241890">
    <property type="component" value="Unassembled WGS sequence"/>
</dbReference>
<dbReference type="PROSITE" id="PS00092">
    <property type="entry name" value="N6_MTASE"/>
    <property type="match status" value="1"/>
</dbReference>
<comment type="caution">
    <text evidence="6">The sequence shown here is derived from an EMBL/GenBank/DDBJ whole genome shotgun (WGS) entry which is preliminary data.</text>
</comment>
<protein>
    <submittedName>
        <fullName evidence="6">HemK methyltransferase family member 1</fullName>
    </submittedName>
</protein>
<accession>A0A2R5H044</accession>
<evidence type="ECO:0000259" key="5">
    <source>
        <dbReference type="Pfam" id="PF05175"/>
    </source>
</evidence>
<dbReference type="PANTHER" id="PTHR47816:SF4">
    <property type="entry name" value="RIBOSOMAL RNA SMALL SUBUNIT METHYLTRANSFERASE C"/>
    <property type="match status" value="1"/>
</dbReference>
<dbReference type="GO" id="GO:0006364">
    <property type="term" value="P:rRNA processing"/>
    <property type="evidence" value="ECO:0007669"/>
    <property type="project" value="UniProtKB-KW"/>
</dbReference>